<comment type="similarity">
    <text evidence="2">Belongs to the DEAD box helicase family. DEAH subfamily.</text>
</comment>
<evidence type="ECO:0000259" key="16">
    <source>
        <dbReference type="PROSITE" id="PS50304"/>
    </source>
</evidence>
<gene>
    <name evidence="19" type="ORF">V9T40_013253</name>
</gene>
<keyword evidence="5" id="KW-0217">Developmental protein</keyword>
<evidence type="ECO:0000313" key="19">
    <source>
        <dbReference type="EMBL" id="KAK7595428.1"/>
    </source>
</evidence>
<dbReference type="InterPro" id="IPR035437">
    <property type="entry name" value="SNase_OB-fold_sf"/>
</dbReference>
<dbReference type="Pfam" id="PF00567">
    <property type="entry name" value="TUDOR"/>
    <property type="match status" value="1"/>
</dbReference>
<sequence length="1470" mass="167486">MSLDEFFKKPVILPGTASQRLRRQTIQPSTETVDKEPCGSGGDYALKYIQQEEKLYGRNLDAPQTSNNQHGALSEIDTLTHQTAFTSLEEDDEKLYCRYPCKRRKQNETLPIFREKDKILKSINNRKVVIIKGATGCGKTTQVPQFILNAARDIKQFCNIIVTQPRRIAAISVAKRVADELSVPVGSLVGYQVGLDRKVSEDTRLLYCTTGVLLQKLINQKSMQGFTHVILDEIHERDQDMDFLLLVVRKLLNTNSRDVKVILMSATIDTRIFSEYFFTLVKGDKYPAFPIDISEKRKYSVILSYLDGILNGVPEAHGITLDLENPEIVKKGYLTAVRLIQLFDSLDDAENKSKGSEPNARGSVLVFLPGLHEIEEMESILRSKEKDNYIGQRKQFMWKIIPLHSTITHEEQKSVFLPVQTGYRKIILSTNIAESSITVQDVVYVIDFCLTKTMVTDPITNFCHLKLEWASKNSLEQRAGRVGRVSDGRVYRLITEDFYNDLEQETTPEMLRCPLDRLVLQSKVLDMGKPKAILGLALDRPRLENIKQTILCLKEVGALLLTANRKFSKHDGDLTKMGSVLATLPLDVRSAKLIFIGNLFGVLEDCVIMACSLSVKSVFCQPFREYLKSYNMKLNWADSSCSDCIAFCNAYKLWRKKTTEGAFSRDRNNLFQWARDHFVELRSLKEIAILEKEIQQRLKNCGITRRTQEQHWENKAKKALFIKLAISAAFFPNYFFRGSQGGQVDEKDAVVVLGGHDPFSTVYLQGMPSDQPSVLYKQAIQQKFSQCSNRVNVLVDNSAKVFIQFGRSEEKSFDPRYRLQIPGKISLAVYRAVKMRQQPDFKFRIPVMNPLDANKRYQSYQERCETINTDDRETKCPHKFIPWPWNKDGEDVSELIEVNVSHVETPHHFWIQSKHPNVGTLLLHIVHNLNEPDALEPLGSPLKAGRLCAALFRDSEHEKFYRCRILAVNDEDDTCDIYYVDYGNTQRKYNIRRLRDFGRDLLDIDKIELIPDLAYECSLAKVRPTTGPAGEGEWLPKAITLMENECLNKIHNALAIEVYSVVDNIAVVKLMIPRHPISECFNDLLIYRGLAEKCEESYLSIIDHAQRKRIRKLCDEGSLSLKEEVSRKNHLLASKSAYLEEGLQPENNECSQTVVLRGPFSPLEMKIFGGTQCSVGKSIRIESTSVNSVLLDTNPSDSYERMVVASFVTTNELGNKLILRSTTIMPNLPGLPALVCLMFAPMVELRKNEARTKLTGALCGLGVHPETGHSLFPENDIEIIFDVDFDLDDIREINRIRFWLNKAVCFSNKASDEEAEEEMRNCKDKLIEYISGIFEKRYELQELNFFLKAYQWDQIEADHLLNPCTDSAMSPKCPGGDYDFVYRLIWGIHLDGDPTTEITAVVKNIQQLRDFALGQVNIKSMECILCRVAVSSAVNAKLHLKSSQHKVRQKRFNIPGESVAGSRLNLSEYR</sequence>
<dbReference type="InterPro" id="IPR002999">
    <property type="entry name" value="Tudor"/>
</dbReference>
<dbReference type="SMART" id="SM00333">
    <property type="entry name" value="TUDOR"/>
    <property type="match status" value="1"/>
</dbReference>
<dbReference type="Pfam" id="PF21010">
    <property type="entry name" value="HA2_C"/>
    <property type="match status" value="1"/>
</dbReference>
<keyword evidence="12" id="KW-0744">Spermatogenesis</keyword>
<dbReference type="PANTHER" id="PTHR18934:SF113">
    <property type="entry name" value="ATP-DEPENDENT RNA HELICASE TDRD9"/>
    <property type="match status" value="1"/>
</dbReference>
<keyword evidence="20" id="KW-1185">Reference proteome</keyword>
<keyword evidence="7" id="KW-0547">Nucleotide-binding</keyword>
<comment type="subcellular location">
    <subcellularLocation>
        <location evidence="1">Cytoplasm</location>
    </subcellularLocation>
</comment>
<protein>
    <recommendedName>
        <fullName evidence="4">Probable ATP-dependent RNA helicase spindle-E</fullName>
        <ecNumber evidence="3">3.6.4.13</ecNumber>
    </recommendedName>
</protein>
<dbReference type="GO" id="GO:0016787">
    <property type="term" value="F:hydrolase activity"/>
    <property type="evidence" value="ECO:0007669"/>
    <property type="project" value="UniProtKB-KW"/>
</dbReference>
<feature type="domain" description="Helicase ATP-binding" evidence="17">
    <location>
        <begin position="120"/>
        <end position="286"/>
    </location>
</feature>
<evidence type="ECO:0000256" key="4">
    <source>
        <dbReference type="ARBA" id="ARBA00013352"/>
    </source>
</evidence>
<dbReference type="PROSITE" id="PS51194">
    <property type="entry name" value="HELICASE_CTER"/>
    <property type="match status" value="1"/>
</dbReference>
<dbReference type="Gene3D" id="2.30.30.140">
    <property type="match status" value="1"/>
</dbReference>
<dbReference type="PANTHER" id="PTHR18934">
    <property type="entry name" value="ATP-DEPENDENT RNA HELICASE"/>
    <property type="match status" value="1"/>
</dbReference>
<dbReference type="SMART" id="SM00847">
    <property type="entry name" value="HA2"/>
    <property type="match status" value="1"/>
</dbReference>
<evidence type="ECO:0000256" key="12">
    <source>
        <dbReference type="ARBA" id="ARBA00022871"/>
    </source>
</evidence>
<dbReference type="InterPro" id="IPR011545">
    <property type="entry name" value="DEAD/DEAH_box_helicase_dom"/>
</dbReference>
<dbReference type="Gene3D" id="2.40.50.90">
    <property type="match status" value="1"/>
</dbReference>
<dbReference type="SMART" id="SM00487">
    <property type="entry name" value="DEXDc"/>
    <property type="match status" value="1"/>
</dbReference>
<evidence type="ECO:0000313" key="20">
    <source>
        <dbReference type="Proteomes" id="UP001367676"/>
    </source>
</evidence>
<dbReference type="GO" id="GO:0051321">
    <property type="term" value="P:meiotic cell cycle"/>
    <property type="evidence" value="ECO:0007669"/>
    <property type="project" value="UniProtKB-KW"/>
</dbReference>
<organism evidence="19 20">
    <name type="scientific">Parthenolecanium corni</name>
    <dbReference type="NCBI Taxonomy" id="536013"/>
    <lineage>
        <taxon>Eukaryota</taxon>
        <taxon>Metazoa</taxon>
        <taxon>Ecdysozoa</taxon>
        <taxon>Arthropoda</taxon>
        <taxon>Hexapoda</taxon>
        <taxon>Insecta</taxon>
        <taxon>Pterygota</taxon>
        <taxon>Neoptera</taxon>
        <taxon>Paraneoptera</taxon>
        <taxon>Hemiptera</taxon>
        <taxon>Sternorrhyncha</taxon>
        <taxon>Coccoidea</taxon>
        <taxon>Coccidae</taxon>
        <taxon>Parthenolecanium</taxon>
    </lineage>
</organism>
<evidence type="ECO:0000256" key="9">
    <source>
        <dbReference type="ARBA" id="ARBA00022801"/>
    </source>
</evidence>
<evidence type="ECO:0000256" key="7">
    <source>
        <dbReference type="ARBA" id="ARBA00022741"/>
    </source>
</evidence>
<evidence type="ECO:0000256" key="1">
    <source>
        <dbReference type="ARBA" id="ARBA00004496"/>
    </source>
</evidence>
<dbReference type="InterPro" id="IPR027417">
    <property type="entry name" value="P-loop_NTPase"/>
</dbReference>
<dbReference type="GO" id="GO:0003724">
    <property type="term" value="F:RNA helicase activity"/>
    <property type="evidence" value="ECO:0007669"/>
    <property type="project" value="UniProtKB-EC"/>
</dbReference>
<dbReference type="Gene3D" id="3.40.50.300">
    <property type="entry name" value="P-loop containing nucleotide triphosphate hydrolases"/>
    <property type="match status" value="2"/>
</dbReference>
<proteinExistence type="inferred from homology"/>
<evidence type="ECO:0000256" key="2">
    <source>
        <dbReference type="ARBA" id="ARBA00008792"/>
    </source>
</evidence>
<keyword evidence="8" id="KW-0221">Differentiation</keyword>
<dbReference type="EMBL" id="JBBCAQ010000018">
    <property type="protein sequence ID" value="KAK7595428.1"/>
    <property type="molecule type" value="Genomic_DNA"/>
</dbReference>
<comment type="catalytic activity">
    <reaction evidence="15">
        <text>ATP + H2O = ADP + phosphate + H(+)</text>
        <dbReference type="Rhea" id="RHEA:13065"/>
        <dbReference type="ChEBI" id="CHEBI:15377"/>
        <dbReference type="ChEBI" id="CHEBI:15378"/>
        <dbReference type="ChEBI" id="CHEBI:30616"/>
        <dbReference type="ChEBI" id="CHEBI:43474"/>
        <dbReference type="ChEBI" id="CHEBI:456216"/>
        <dbReference type="EC" id="3.6.4.13"/>
    </reaction>
</comment>
<keyword evidence="10" id="KW-0347">Helicase</keyword>
<dbReference type="GO" id="GO:0030154">
    <property type="term" value="P:cell differentiation"/>
    <property type="evidence" value="ECO:0007669"/>
    <property type="project" value="UniProtKB-KW"/>
</dbReference>
<dbReference type="SUPFAM" id="SSF52540">
    <property type="entry name" value="P-loop containing nucleoside triphosphate hydrolases"/>
    <property type="match status" value="1"/>
</dbReference>
<comment type="caution">
    <text evidence="19">The sequence shown here is derived from an EMBL/GenBank/DDBJ whole genome shotgun (WGS) entry which is preliminary data.</text>
</comment>
<evidence type="ECO:0000256" key="11">
    <source>
        <dbReference type="ARBA" id="ARBA00022840"/>
    </source>
</evidence>
<dbReference type="GO" id="GO:0003723">
    <property type="term" value="F:RNA binding"/>
    <property type="evidence" value="ECO:0007669"/>
    <property type="project" value="TreeGrafter"/>
</dbReference>
<dbReference type="SUPFAM" id="SSF63748">
    <property type="entry name" value="Tudor/PWWP/MBT"/>
    <property type="match status" value="1"/>
</dbReference>
<dbReference type="GO" id="GO:0031047">
    <property type="term" value="P:regulatory ncRNA-mediated gene silencing"/>
    <property type="evidence" value="ECO:0007669"/>
    <property type="project" value="UniProtKB-KW"/>
</dbReference>
<dbReference type="EC" id="3.6.4.13" evidence="3"/>
<keyword evidence="9" id="KW-0378">Hydrolase</keyword>
<feature type="domain" description="Helicase C-terminal" evidence="18">
    <location>
        <begin position="341"/>
        <end position="526"/>
    </location>
</feature>
<evidence type="ECO:0000256" key="13">
    <source>
        <dbReference type="ARBA" id="ARBA00023158"/>
    </source>
</evidence>
<dbReference type="InterPro" id="IPR007502">
    <property type="entry name" value="Helicase-assoc_dom"/>
</dbReference>
<dbReference type="Proteomes" id="UP001367676">
    <property type="component" value="Unassembled WGS sequence"/>
</dbReference>
<evidence type="ECO:0000256" key="15">
    <source>
        <dbReference type="ARBA" id="ARBA00047984"/>
    </source>
</evidence>
<dbReference type="FunFam" id="3.40.50.300:FF:001760">
    <property type="entry name" value="ATP-dependent RNA helicase"/>
    <property type="match status" value="1"/>
</dbReference>
<dbReference type="Pfam" id="PF00270">
    <property type="entry name" value="DEAD"/>
    <property type="match status" value="1"/>
</dbReference>
<dbReference type="GO" id="GO:0007283">
    <property type="term" value="P:spermatogenesis"/>
    <property type="evidence" value="ECO:0007669"/>
    <property type="project" value="UniProtKB-KW"/>
</dbReference>
<evidence type="ECO:0000256" key="3">
    <source>
        <dbReference type="ARBA" id="ARBA00012552"/>
    </source>
</evidence>
<dbReference type="InterPro" id="IPR001650">
    <property type="entry name" value="Helicase_C-like"/>
</dbReference>
<dbReference type="InterPro" id="IPR014001">
    <property type="entry name" value="Helicase_ATP-bd"/>
</dbReference>
<keyword evidence="14" id="KW-0469">Meiosis</keyword>
<feature type="domain" description="Tudor" evidence="16">
    <location>
        <begin position="941"/>
        <end position="1003"/>
    </location>
</feature>
<name>A0AAN9TYP7_9HEMI</name>
<keyword evidence="11" id="KW-0067">ATP-binding</keyword>
<evidence type="ECO:0000256" key="5">
    <source>
        <dbReference type="ARBA" id="ARBA00022473"/>
    </source>
</evidence>
<keyword evidence="13" id="KW-0943">RNA-mediated gene silencing</keyword>
<evidence type="ECO:0000256" key="14">
    <source>
        <dbReference type="ARBA" id="ARBA00023254"/>
    </source>
</evidence>
<dbReference type="PROSITE" id="PS50304">
    <property type="entry name" value="TUDOR"/>
    <property type="match status" value="1"/>
</dbReference>
<dbReference type="GO" id="GO:0005524">
    <property type="term" value="F:ATP binding"/>
    <property type="evidence" value="ECO:0007669"/>
    <property type="project" value="UniProtKB-KW"/>
</dbReference>
<keyword evidence="6" id="KW-0963">Cytoplasm</keyword>
<evidence type="ECO:0000259" key="18">
    <source>
        <dbReference type="PROSITE" id="PS51194"/>
    </source>
</evidence>
<dbReference type="SMART" id="SM00490">
    <property type="entry name" value="HELICc"/>
    <property type="match status" value="1"/>
</dbReference>
<dbReference type="Pfam" id="PF00271">
    <property type="entry name" value="Helicase_C"/>
    <property type="match status" value="1"/>
</dbReference>
<dbReference type="PROSITE" id="PS51192">
    <property type="entry name" value="HELICASE_ATP_BIND_1"/>
    <property type="match status" value="1"/>
</dbReference>
<evidence type="ECO:0000256" key="10">
    <source>
        <dbReference type="ARBA" id="ARBA00022806"/>
    </source>
</evidence>
<evidence type="ECO:0000259" key="17">
    <source>
        <dbReference type="PROSITE" id="PS51192"/>
    </source>
</evidence>
<dbReference type="Gene3D" id="1.20.120.1080">
    <property type="match status" value="1"/>
</dbReference>
<evidence type="ECO:0000256" key="6">
    <source>
        <dbReference type="ARBA" id="ARBA00022490"/>
    </source>
</evidence>
<dbReference type="CDD" id="cd18791">
    <property type="entry name" value="SF2_C_RHA"/>
    <property type="match status" value="1"/>
</dbReference>
<evidence type="ECO:0000256" key="8">
    <source>
        <dbReference type="ARBA" id="ARBA00022782"/>
    </source>
</evidence>
<accession>A0AAN9TYP7</accession>
<reference evidence="19 20" key="1">
    <citation type="submission" date="2024-03" db="EMBL/GenBank/DDBJ databases">
        <title>Adaptation during the transition from Ophiocordyceps entomopathogen to insect associate is accompanied by gene loss and intensified selection.</title>
        <authorList>
            <person name="Ward C.M."/>
            <person name="Onetto C.A."/>
            <person name="Borneman A.R."/>
        </authorList>
    </citation>
    <scope>NUCLEOTIDE SEQUENCE [LARGE SCALE GENOMIC DNA]</scope>
    <source>
        <strain evidence="19">AWRI1</strain>
        <tissue evidence="19">Single Adult Female</tissue>
    </source>
</reference>
<dbReference type="GO" id="GO:0005737">
    <property type="term" value="C:cytoplasm"/>
    <property type="evidence" value="ECO:0007669"/>
    <property type="project" value="UniProtKB-SubCell"/>
</dbReference>